<evidence type="ECO:0000256" key="10">
    <source>
        <dbReference type="ARBA" id="ARBA00055605"/>
    </source>
</evidence>
<keyword evidence="9 11" id="KW-0414">Isoprene biosynthesis</keyword>
<dbReference type="Pfam" id="PF02780">
    <property type="entry name" value="Transketolase_C"/>
    <property type="match status" value="1"/>
</dbReference>
<dbReference type="GO" id="GO:0019288">
    <property type="term" value="P:isopentenyl diphosphate biosynthetic process, methylerythritol 4-phosphate pathway"/>
    <property type="evidence" value="ECO:0007669"/>
    <property type="project" value="UniProtKB-ARBA"/>
</dbReference>
<evidence type="ECO:0000313" key="13">
    <source>
        <dbReference type="EMBL" id="RLQ89301.1"/>
    </source>
</evidence>
<dbReference type="NCBIfam" id="TIGR00204">
    <property type="entry name" value="dxs"/>
    <property type="match status" value="1"/>
</dbReference>
<comment type="cofactor">
    <cofactor evidence="11">
        <name>Mg(2+)</name>
        <dbReference type="ChEBI" id="CHEBI:18420"/>
    </cofactor>
    <text evidence="11">Binds 1 Mg(2+) ion per subunit.</text>
</comment>
<dbReference type="SUPFAM" id="SSF52922">
    <property type="entry name" value="TK C-terminal domain-like"/>
    <property type="match status" value="1"/>
</dbReference>
<name>A0A3L7JI51_9HYPH</name>
<reference evidence="13 14" key="1">
    <citation type="submission" date="2018-10" db="EMBL/GenBank/DDBJ databases">
        <title>Notoacmeibacter sp. M2BS9Y-3-1, whole genome shotgun sequence.</title>
        <authorList>
            <person name="Tuo L."/>
        </authorList>
    </citation>
    <scope>NUCLEOTIDE SEQUENCE [LARGE SCALE GENOMIC DNA]</scope>
    <source>
        <strain evidence="13 14">M2BS9Y-3-1</strain>
    </source>
</reference>
<dbReference type="CDD" id="cd07033">
    <property type="entry name" value="TPP_PYR_DXS_TK_like"/>
    <property type="match status" value="1"/>
</dbReference>
<feature type="binding site" evidence="11">
    <location>
        <position position="289"/>
    </location>
    <ligand>
        <name>thiamine diphosphate</name>
        <dbReference type="ChEBI" id="CHEBI:58937"/>
    </ligand>
</feature>
<comment type="function">
    <text evidence="10 11">Catalyzes the acyloin condensation reaction between C atoms 2 and 3 of pyruvate and glyceraldehyde 3-phosphate to yield 1-deoxy-D-xylulose-5-phosphate (DXP).</text>
</comment>
<feature type="binding site" evidence="11">
    <location>
        <position position="151"/>
    </location>
    <ligand>
        <name>Mg(2+)</name>
        <dbReference type="ChEBI" id="CHEBI:18420"/>
    </ligand>
</feature>
<feature type="binding site" evidence="11">
    <location>
        <position position="79"/>
    </location>
    <ligand>
        <name>thiamine diphosphate</name>
        <dbReference type="ChEBI" id="CHEBI:58937"/>
    </ligand>
</feature>
<gene>
    <name evidence="11" type="primary">dxs</name>
    <name evidence="13" type="ORF">D8780_00680</name>
</gene>
<dbReference type="EMBL" id="RCWN01000001">
    <property type="protein sequence ID" value="RLQ89301.1"/>
    <property type="molecule type" value="Genomic_DNA"/>
</dbReference>
<evidence type="ECO:0000256" key="2">
    <source>
        <dbReference type="ARBA" id="ARBA00011081"/>
    </source>
</evidence>
<dbReference type="InterPro" id="IPR029061">
    <property type="entry name" value="THDP-binding"/>
</dbReference>
<feature type="binding site" evidence="11">
    <location>
        <begin position="120"/>
        <end position="122"/>
    </location>
    <ligand>
        <name>thiamine diphosphate</name>
        <dbReference type="ChEBI" id="CHEBI:58937"/>
    </ligand>
</feature>
<sequence>MSDRPHTPLLDRIDTPADLKALSDDELSRLAHELRQETISAVSETGGHLGASLGVVEMTVAIHAIFDTPRDKLVWDVGHQTYPHKILTGRRDRIRTLRQGGGLSGFTKRSESEYDPFGAAHSSTSISAALGFAAGRDFGMETGDAIAVIGDGAMSAGMAYEALNNAGHLGKRLVVILNDNEMSIAPPVGAMSRYLSRLYAGKPLQDFRSLAKGAVSLLPPPFREGAERAKHLVKGMVVGGTLFEELGFSYAGPIDGHDIHALLAVLRAVKARAHGPVLLHTITKKGKGYAPAEASADKYHGVSKFDVPSGKQFKAKSNAPAYTKVFADSLIHHAEKDRRICAVTAAMPSGTGLDVFGKRFPSRTFDVGIAEQHAVTFCGALAASGMKPFCAIYSTFLQRAYDQVVHDIALQNLPVRFAIDRAGLVGADGATHAGSFDLAYLGNLPGFTIMAPADEAELRHMVATAVTINDGPSAIRFPRGEGVGVEMPEEGEVLPIGKGRIIREGGRVAILSLGPRLAEALKAAEDLETRGLSATVADARFAKPLDEDLLARLARDHEVLVTVEEGAIGGFGSHVAQRLLEGGFLDGGLKFRSLTLPDRFIDQDSASAMYEEAGLNAGNIVRTIMGALGMSSIAASS</sequence>
<dbReference type="UniPathway" id="UPA00064">
    <property type="reaction ID" value="UER00091"/>
</dbReference>
<keyword evidence="14" id="KW-1185">Reference proteome</keyword>
<dbReference type="GO" id="GO:0016114">
    <property type="term" value="P:terpenoid biosynthetic process"/>
    <property type="evidence" value="ECO:0007669"/>
    <property type="project" value="UniProtKB-UniRule"/>
</dbReference>
<evidence type="ECO:0000256" key="9">
    <source>
        <dbReference type="ARBA" id="ARBA00023229"/>
    </source>
</evidence>
<dbReference type="GO" id="GO:0008661">
    <property type="term" value="F:1-deoxy-D-xylulose-5-phosphate synthase activity"/>
    <property type="evidence" value="ECO:0007669"/>
    <property type="project" value="UniProtKB-UniRule"/>
</dbReference>
<dbReference type="InterPro" id="IPR005475">
    <property type="entry name" value="Transketolase-like_Pyr-bd"/>
</dbReference>
<dbReference type="NCBIfam" id="NF003933">
    <property type="entry name" value="PRK05444.2-2"/>
    <property type="match status" value="1"/>
</dbReference>
<dbReference type="FunFam" id="3.40.50.920:FF:000002">
    <property type="entry name" value="1-deoxy-D-xylulose-5-phosphate synthase"/>
    <property type="match status" value="1"/>
</dbReference>
<dbReference type="Pfam" id="PF02779">
    <property type="entry name" value="Transket_pyr"/>
    <property type="match status" value="1"/>
</dbReference>
<evidence type="ECO:0000256" key="5">
    <source>
        <dbReference type="ARBA" id="ARBA00022723"/>
    </source>
</evidence>
<dbReference type="PANTHER" id="PTHR43322:SF5">
    <property type="entry name" value="1-DEOXY-D-XYLULOSE-5-PHOSPHATE SYNTHASE, CHLOROPLASTIC"/>
    <property type="match status" value="1"/>
</dbReference>
<feature type="binding site" evidence="11">
    <location>
        <position position="180"/>
    </location>
    <ligand>
        <name>thiamine diphosphate</name>
        <dbReference type="ChEBI" id="CHEBI:58937"/>
    </ligand>
</feature>
<comment type="pathway">
    <text evidence="1 11">Metabolic intermediate biosynthesis; 1-deoxy-D-xylulose 5-phosphate biosynthesis; 1-deoxy-D-xylulose 5-phosphate from D-glyceraldehyde 3-phosphate and pyruvate: step 1/1.</text>
</comment>
<evidence type="ECO:0000256" key="3">
    <source>
        <dbReference type="ARBA" id="ARBA00011738"/>
    </source>
</evidence>
<dbReference type="GO" id="GO:0030976">
    <property type="term" value="F:thiamine pyrophosphate binding"/>
    <property type="evidence" value="ECO:0007669"/>
    <property type="project" value="UniProtKB-UniRule"/>
</dbReference>
<feature type="domain" description="Transketolase-like pyrimidine-binding" evidence="12">
    <location>
        <begin position="320"/>
        <end position="485"/>
    </location>
</feature>
<dbReference type="InterPro" id="IPR033248">
    <property type="entry name" value="Transketolase_C"/>
</dbReference>
<evidence type="ECO:0000256" key="8">
    <source>
        <dbReference type="ARBA" id="ARBA00023052"/>
    </source>
</evidence>
<comment type="caution">
    <text evidence="13">The sequence shown here is derived from an EMBL/GenBank/DDBJ whole genome shotgun (WGS) entry which is preliminary data.</text>
</comment>
<dbReference type="InterPro" id="IPR049557">
    <property type="entry name" value="Transketolase_CS"/>
</dbReference>
<organism evidence="13 14">
    <name type="scientific">Notoacmeibacter ruber</name>
    <dbReference type="NCBI Taxonomy" id="2670375"/>
    <lineage>
        <taxon>Bacteria</taxon>
        <taxon>Pseudomonadati</taxon>
        <taxon>Pseudomonadota</taxon>
        <taxon>Alphaproteobacteria</taxon>
        <taxon>Hyphomicrobiales</taxon>
        <taxon>Notoacmeibacteraceae</taxon>
        <taxon>Notoacmeibacter</taxon>
    </lineage>
</organism>
<proteinExistence type="inferred from homology"/>
<keyword evidence="5 11" id="KW-0479">Metal-binding</keyword>
<evidence type="ECO:0000256" key="7">
    <source>
        <dbReference type="ARBA" id="ARBA00022977"/>
    </source>
</evidence>
<keyword evidence="4 11" id="KW-0808">Transferase</keyword>
<dbReference type="Pfam" id="PF13292">
    <property type="entry name" value="DXP_synthase_N"/>
    <property type="match status" value="1"/>
</dbReference>
<evidence type="ECO:0000259" key="12">
    <source>
        <dbReference type="SMART" id="SM00861"/>
    </source>
</evidence>
<comment type="similarity">
    <text evidence="2 11">Belongs to the transketolase family. DXPS subfamily.</text>
</comment>
<feature type="binding site" evidence="11">
    <location>
        <position position="371"/>
    </location>
    <ligand>
        <name>thiamine diphosphate</name>
        <dbReference type="ChEBI" id="CHEBI:58937"/>
    </ligand>
</feature>
<evidence type="ECO:0000256" key="1">
    <source>
        <dbReference type="ARBA" id="ARBA00004980"/>
    </source>
</evidence>
<protein>
    <recommendedName>
        <fullName evidence="11">1-deoxy-D-xylulose-5-phosphate synthase</fullName>
        <ecNumber evidence="11">2.2.1.7</ecNumber>
    </recommendedName>
    <alternativeName>
        <fullName evidence="11">1-deoxyxylulose-5-phosphate synthase</fullName>
        <shortName evidence="11">DXP synthase</shortName>
        <shortName evidence="11">DXPS</shortName>
    </alternativeName>
</protein>
<dbReference type="PANTHER" id="PTHR43322">
    <property type="entry name" value="1-D-DEOXYXYLULOSE 5-PHOSPHATE SYNTHASE-RELATED"/>
    <property type="match status" value="1"/>
</dbReference>
<dbReference type="AlphaFoldDB" id="A0A3L7JI51"/>
<dbReference type="GO" id="GO:0000287">
    <property type="term" value="F:magnesium ion binding"/>
    <property type="evidence" value="ECO:0007669"/>
    <property type="project" value="UniProtKB-UniRule"/>
</dbReference>
<dbReference type="PROSITE" id="PS00801">
    <property type="entry name" value="TRANSKETOLASE_1"/>
    <property type="match status" value="1"/>
</dbReference>
<keyword evidence="6 11" id="KW-0460">Magnesium</keyword>
<evidence type="ECO:0000256" key="6">
    <source>
        <dbReference type="ARBA" id="ARBA00022842"/>
    </source>
</evidence>
<dbReference type="InterPro" id="IPR009014">
    <property type="entry name" value="Transketo_C/PFOR_II"/>
</dbReference>
<dbReference type="EC" id="2.2.1.7" evidence="11"/>
<feature type="binding site" evidence="11">
    <location>
        <begin position="152"/>
        <end position="153"/>
    </location>
    <ligand>
        <name>thiamine diphosphate</name>
        <dbReference type="ChEBI" id="CHEBI:58937"/>
    </ligand>
</feature>
<dbReference type="FunFam" id="3.40.50.970:FF:000005">
    <property type="entry name" value="1-deoxy-D-xylulose-5-phosphate synthase"/>
    <property type="match status" value="1"/>
</dbReference>
<keyword evidence="7 11" id="KW-0784">Thiamine biosynthesis</keyword>
<evidence type="ECO:0000256" key="4">
    <source>
        <dbReference type="ARBA" id="ARBA00022679"/>
    </source>
</evidence>
<accession>A0A3L7JI51</accession>
<dbReference type="Gene3D" id="3.40.50.920">
    <property type="match status" value="1"/>
</dbReference>
<keyword evidence="8 11" id="KW-0786">Thiamine pyrophosphate</keyword>
<dbReference type="Gene3D" id="3.40.50.970">
    <property type="match status" value="2"/>
</dbReference>
<dbReference type="SMART" id="SM00861">
    <property type="entry name" value="Transket_pyr"/>
    <property type="match status" value="1"/>
</dbReference>
<comment type="catalytic activity">
    <reaction evidence="11">
        <text>D-glyceraldehyde 3-phosphate + pyruvate + H(+) = 1-deoxy-D-xylulose 5-phosphate + CO2</text>
        <dbReference type="Rhea" id="RHEA:12605"/>
        <dbReference type="ChEBI" id="CHEBI:15361"/>
        <dbReference type="ChEBI" id="CHEBI:15378"/>
        <dbReference type="ChEBI" id="CHEBI:16526"/>
        <dbReference type="ChEBI" id="CHEBI:57792"/>
        <dbReference type="ChEBI" id="CHEBI:59776"/>
        <dbReference type="EC" id="2.2.1.7"/>
    </reaction>
</comment>
<comment type="cofactor">
    <cofactor evidence="11">
        <name>thiamine diphosphate</name>
        <dbReference type="ChEBI" id="CHEBI:58937"/>
    </cofactor>
    <text evidence="11">Binds 1 thiamine pyrophosphate per subunit.</text>
</comment>
<evidence type="ECO:0000256" key="11">
    <source>
        <dbReference type="HAMAP-Rule" id="MF_00315"/>
    </source>
</evidence>
<dbReference type="HAMAP" id="MF_00315">
    <property type="entry name" value="DXP_synth"/>
    <property type="match status" value="1"/>
</dbReference>
<evidence type="ECO:0000313" key="14">
    <source>
        <dbReference type="Proteomes" id="UP000281094"/>
    </source>
</evidence>
<dbReference type="GO" id="GO:0009228">
    <property type="term" value="P:thiamine biosynthetic process"/>
    <property type="evidence" value="ECO:0007669"/>
    <property type="project" value="UniProtKB-UniRule"/>
</dbReference>
<dbReference type="PROSITE" id="PS00802">
    <property type="entry name" value="TRANSKETOLASE_2"/>
    <property type="match status" value="1"/>
</dbReference>
<dbReference type="CDD" id="cd02007">
    <property type="entry name" value="TPP_DXS"/>
    <property type="match status" value="1"/>
</dbReference>
<dbReference type="InterPro" id="IPR005477">
    <property type="entry name" value="Dxylulose-5-P_synthase"/>
</dbReference>
<dbReference type="InterPro" id="IPR020826">
    <property type="entry name" value="Transketolase_BS"/>
</dbReference>
<comment type="subunit">
    <text evidence="3 11">Homodimer.</text>
</comment>
<feature type="binding site" evidence="11">
    <location>
        <position position="180"/>
    </location>
    <ligand>
        <name>Mg(2+)</name>
        <dbReference type="ChEBI" id="CHEBI:18420"/>
    </ligand>
</feature>
<dbReference type="SUPFAM" id="SSF52518">
    <property type="entry name" value="Thiamin diphosphate-binding fold (THDP-binding)"/>
    <property type="match status" value="2"/>
</dbReference>
<dbReference type="Proteomes" id="UP000281094">
    <property type="component" value="Unassembled WGS sequence"/>
</dbReference>